<comment type="similarity">
    <text evidence="7">Belongs to the TonB-dependent receptor family.</text>
</comment>
<dbReference type="InterPro" id="IPR008969">
    <property type="entry name" value="CarboxyPept-like_regulatory"/>
</dbReference>
<dbReference type="Proteomes" id="UP000190150">
    <property type="component" value="Unassembled WGS sequence"/>
</dbReference>
<proteinExistence type="inferred from homology"/>
<dbReference type="Pfam" id="PF07715">
    <property type="entry name" value="Plug"/>
    <property type="match status" value="1"/>
</dbReference>
<keyword evidence="4 7" id="KW-0812">Transmembrane</keyword>
<evidence type="ECO:0000256" key="5">
    <source>
        <dbReference type="ARBA" id="ARBA00023136"/>
    </source>
</evidence>
<evidence type="ECO:0000259" key="8">
    <source>
        <dbReference type="Pfam" id="PF07715"/>
    </source>
</evidence>
<reference evidence="10" key="1">
    <citation type="submission" date="2017-02" db="EMBL/GenBank/DDBJ databases">
        <authorList>
            <person name="Varghese N."/>
            <person name="Submissions S."/>
        </authorList>
    </citation>
    <scope>NUCLEOTIDE SEQUENCE [LARGE SCALE GENOMIC DNA]</scope>
    <source>
        <strain evidence="10">DSM 24091</strain>
    </source>
</reference>
<keyword evidence="5 7" id="KW-0472">Membrane</keyword>
<evidence type="ECO:0000256" key="3">
    <source>
        <dbReference type="ARBA" id="ARBA00022452"/>
    </source>
</evidence>
<dbReference type="RefSeq" id="WP_079640686.1">
    <property type="nucleotide sequence ID" value="NZ_FUZF01000001.1"/>
</dbReference>
<dbReference type="NCBIfam" id="TIGR04056">
    <property type="entry name" value="OMP_RagA_SusC"/>
    <property type="match status" value="1"/>
</dbReference>
<dbReference type="Gene3D" id="2.170.130.10">
    <property type="entry name" value="TonB-dependent receptor, plug domain"/>
    <property type="match status" value="1"/>
</dbReference>
<dbReference type="EMBL" id="FUZF01000001">
    <property type="protein sequence ID" value="SKB40598.1"/>
    <property type="molecule type" value="Genomic_DNA"/>
</dbReference>
<feature type="domain" description="TonB-dependent receptor plug" evidence="8">
    <location>
        <begin position="117"/>
        <end position="222"/>
    </location>
</feature>
<dbReference type="InterPro" id="IPR023997">
    <property type="entry name" value="TonB-dep_OMP_SusC/RagA_CS"/>
</dbReference>
<dbReference type="AlphaFoldDB" id="A0A1T5B024"/>
<evidence type="ECO:0000256" key="4">
    <source>
        <dbReference type="ARBA" id="ARBA00022692"/>
    </source>
</evidence>
<accession>A0A1T5B024</accession>
<dbReference type="PROSITE" id="PS52016">
    <property type="entry name" value="TONB_DEPENDENT_REC_3"/>
    <property type="match status" value="1"/>
</dbReference>
<organism evidence="9 10">
    <name type="scientific">Sphingobacterium nematocida</name>
    <dbReference type="NCBI Taxonomy" id="1513896"/>
    <lineage>
        <taxon>Bacteria</taxon>
        <taxon>Pseudomonadati</taxon>
        <taxon>Bacteroidota</taxon>
        <taxon>Sphingobacteriia</taxon>
        <taxon>Sphingobacteriales</taxon>
        <taxon>Sphingobacteriaceae</taxon>
        <taxon>Sphingobacterium</taxon>
    </lineage>
</organism>
<dbReference type="Gene3D" id="2.40.170.20">
    <property type="entry name" value="TonB-dependent receptor, beta-barrel domain"/>
    <property type="match status" value="1"/>
</dbReference>
<keyword evidence="2 7" id="KW-0813">Transport</keyword>
<evidence type="ECO:0000256" key="6">
    <source>
        <dbReference type="ARBA" id="ARBA00023237"/>
    </source>
</evidence>
<dbReference type="InterPro" id="IPR023996">
    <property type="entry name" value="TonB-dep_OMP_SusC/RagA"/>
</dbReference>
<dbReference type="SUPFAM" id="SSF49464">
    <property type="entry name" value="Carboxypeptidase regulatory domain-like"/>
    <property type="match status" value="1"/>
</dbReference>
<dbReference type="GO" id="GO:0009279">
    <property type="term" value="C:cell outer membrane"/>
    <property type="evidence" value="ECO:0007669"/>
    <property type="project" value="UniProtKB-SubCell"/>
</dbReference>
<dbReference type="InterPro" id="IPR037066">
    <property type="entry name" value="Plug_dom_sf"/>
</dbReference>
<dbReference type="InterPro" id="IPR039426">
    <property type="entry name" value="TonB-dep_rcpt-like"/>
</dbReference>
<evidence type="ECO:0000256" key="1">
    <source>
        <dbReference type="ARBA" id="ARBA00004571"/>
    </source>
</evidence>
<dbReference type="OrthoDB" id="9768177at2"/>
<dbReference type="SUPFAM" id="SSF56935">
    <property type="entry name" value="Porins"/>
    <property type="match status" value="1"/>
</dbReference>
<comment type="subcellular location">
    <subcellularLocation>
        <location evidence="1 7">Cell outer membrane</location>
        <topology evidence="1 7">Multi-pass membrane protein</topology>
    </subcellularLocation>
</comment>
<sequence length="1064" mass="119381">MQVINIRILALLLFFPLVTYAQKELKGGVFDADGRILSSVTVTLSKQGDVVRTDSKGDFRIVSLHTDDTLRFTHMGFTPYAMAVSKFGKGKEIITLTQIQTVLEEVTVHTGYQSLPKERATGSFSVVGEDKLNLQTSGNILERIKGMSSGLLFETNKIGMLNPIKIRGNSTINGSQDVLIILDNFPYEGKIENINPNDIESVTILKDAAAASIWGARAGNGVIVLTSKKGKYDSPITVNTTANVLIKDKPDLFYLPKISSRDYIDVEQMLYRNGYYDYDIFLNQYTHSAFSPALDIFLLKKDGLITEQDSIDRIERLKAIDSRYDLDKYNYRKAVSQQYGLFIKGGSSNDAYLFGVKYDRDLTELSSKADRLNLRLNHSWKLTDNLRLALNGHYIKATSVSGRYTGESLRVSGRSVPYLQLADENGAPLPVYTSLRAGYVDTIGGGRLLDWRFFPLTDWNDNLVKSTRSEMLGSVDLGYSPIKGLSFNVIYQQQRQVEDTRHVQNVDAFYTRNLINQYSQISKEGNLKYIIPIGGILNTDAQIRNSYNLRTVATYNRQRHIHSVSALAGWDVQHSAFNASSATKYGYQDDPISAVNLDYLNLYPLMSGGEGFIPANNGETRNVNRYVSVYANAAYTLHGRYTLSASARRDAANIFGLSTNDRWKPLWSTGLSWDVSKEKFFNATVINQLKLRATYGHSGNINPFKSARPVISFYNPNPRSNHYRAGRVTTLNNPSLKWEQVATMNIGADFGLLEGAISGAIDYYRKKSTDLYGLSPYNYTNWGLLATVERNVAGLEGGGIDMDIKYRRSFGELRWETGLLLSHYRDQVTDYYSPEGMVFRPTGGVVIAPMVGKPAFSILSYKFGGLDKEGNPLGYLDGRESTDYNRIMNISPTDVDSLVYSGQASPSVFGNFSNGIRYRGWSLDINVAYKLNYYYRRSSISYDLLFSQGIGHGDFANRWQQPGDELQTSIPSMIYPNNPLRDAFYNSSEATADRADHIRLQFVRIAYEVPHLNLGSTKIKGLQLYINASDLGILWKKTKYNLDPDYPSSLKPVRTFSMGFRASL</sequence>
<keyword evidence="10" id="KW-1185">Reference proteome</keyword>
<gene>
    <name evidence="9" type="ORF">SAMN05660841_00337</name>
</gene>
<dbReference type="NCBIfam" id="TIGR04057">
    <property type="entry name" value="SusC_RagA_signa"/>
    <property type="match status" value="1"/>
</dbReference>
<evidence type="ECO:0000313" key="9">
    <source>
        <dbReference type="EMBL" id="SKB40598.1"/>
    </source>
</evidence>
<keyword evidence="3 7" id="KW-1134">Transmembrane beta strand</keyword>
<name>A0A1T5B024_9SPHI</name>
<evidence type="ECO:0000313" key="10">
    <source>
        <dbReference type="Proteomes" id="UP000190150"/>
    </source>
</evidence>
<dbReference type="STRING" id="1513896.SAMN05660841_00337"/>
<evidence type="ECO:0000256" key="7">
    <source>
        <dbReference type="PROSITE-ProRule" id="PRU01360"/>
    </source>
</evidence>
<keyword evidence="6 7" id="KW-0998">Cell outer membrane</keyword>
<evidence type="ECO:0000256" key="2">
    <source>
        <dbReference type="ARBA" id="ARBA00022448"/>
    </source>
</evidence>
<dbReference type="InterPro" id="IPR012910">
    <property type="entry name" value="Plug_dom"/>
</dbReference>
<protein>
    <submittedName>
        <fullName evidence="9">TonB-linked outer membrane protein, SusC/RagA family</fullName>
    </submittedName>
</protein>
<dbReference type="InterPro" id="IPR036942">
    <property type="entry name" value="Beta-barrel_TonB_sf"/>
</dbReference>